<evidence type="ECO:0000313" key="1">
    <source>
        <dbReference type="EMBL" id="MDH2334568.1"/>
    </source>
</evidence>
<evidence type="ECO:0008006" key="3">
    <source>
        <dbReference type="Google" id="ProtNLM"/>
    </source>
</evidence>
<proteinExistence type="predicted"/>
<gene>
    <name evidence="1" type="ORF">QDQ28_00040</name>
</gene>
<dbReference type="AlphaFoldDB" id="A0AAP4A3I1"/>
<dbReference type="RefSeq" id="WP_279856511.1">
    <property type="nucleotide sequence ID" value="NZ_JARVUX010000001.1"/>
</dbReference>
<dbReference type="EMBL" id="JARVUX010000001">
    <property type="protein sequence ID" value="MDH2334568.1"/>
    <property type="molecule type" value="Genomic_DNA"/>
</dbReference>
<organism evidence="1 2">
    <name type="scientific">Clostridium perfringens</name>
    <dbReference type="NCBI Taxonomy" id="1502"/>
    <lineage>
        <taxon>Bacteria</taxon>
        <taxon>Bacillati</taxon>
        <taxon>Bacillota</taxon>
        <taxon>Clostridia</taxon>
        <taxon>Eubacteriales</taxon>
        <taxon>Clostridiaceae</taxon>
        <taxon>Clostridium</taxon>
    </lineage>
</organism>
<sequence>MANFTVKGLDKLLNDFEKLADKPNKIKKKIINDAAEETLNIEKKEAPKDKPRSYKYLSILENRIGDGYLFIDVGINKENWEETKGLYYQNYGFEWKVNGENSNVGRVDVNYMWMKKASKKAEKKVKEMIKDGLLKELKL</sequence>
<dbReference type="Proteomes" id="UP001222958">
    <property type="component" value="Unassembled WGS sequence"/>
</dbReference>
<accession>A0AAP4A3I1</accession>
<name>A0AAP4A3I1_CLOPF</name>
<protein>
    <recommendedName>
        <fullName evidence="3">HK97 gp10 family phage protein</fullName>
    </recommendedName>
</protein>
<comment type="caution">
    <text evidence="1">The sequence shown here is derived from an EMBL/GenBank/DDBJ whole genome shotgun (WGS) entry which is preliminary data.</text>
</comment>
<reference evidence="1" key="1">
    <citation type="submission" date="2023-04" db="EMBL/GenBank/DDBJ databases">
        <title>Epidemiological investigation of Clostridium perfringens isolated from cattle.</title>
        <authorList>
            <person name="Tian R."/>
        </authorList>
    </citation>
    <scope>NUCLEOTIDE SEQUENCE</scope>
    <source>
        <strain evidence="1">ZWCP172</strain>
    </source>
</reference>
<evidence type="ECO:0000313" key="2">
    <source>
        <dbReference type="Proteomes" id="UP001222958"/>
    </source>
</evidence>